<keyword evidence="2" id="KW-1185">Reference proteome</keyword>
<organism evidence="1 2">
    <name type="scientific">Balaenoptera physalus</name>
    <name type="common">Fin whale</name>
    <name type="synonym">Balaena physalus</name>
    <dbReference type="NCBI Taxonomy" id="9770"/>
    <lineage>
        <taxon>Eukaryota</taxon>
        <taxon>Metazoa</taxon>
        <taxon>Chordata</taxon>
        <taxon>Craniata</taxon>
        <taxon>Vertebrata</taxon>
        <taxon>Euteleostomi</taxon>
        <taxon>Mammalia</taxon>
        <taxon>Eutheria</taxon>
        <taxon>Laurasiatheria</taxon>
        <taxon>Artiodactyla</taxon>
        <taxon>Whippomorpha</taxon>
        <taxon>Cetacea</taxon>
        <taxon>Mysticeti</taxon>
        <taxon>Balaenopteridae</taxon>
        <taxon>Balaenoptera</taxon>
    </lineage>
</organism>
<accession>A0A643BZQ5</accession>
<evidence type="ECO:0000313" key="1">
    <source>
        <dbReference type="EMBL" id="KAB0393477.1"/>
    </source>
</evidence>
<comment type="caution">
    <text evidence="1">The sequence shown here is derived from an EMBL/GenBank/DDBJ whole genome shotgun (WGS) entry which is preliminary data.</text>
</comment>
<gene>
    <name evidence="1" type="ORF">E2I00_009453</name>
</gene>
<dbReference type="Proteomes" id="UP000437017">
    <property type="component" value="Unassembled WGS sequence"/>
</dbReference>
<name>A0A643BZQ5_BALPH</name>
<dbReference type="EMBL" id="SGJD01003154">
    <property type="protein sequence ID" value="KAB0393477.1"/>
    <property type="molecule type" value="Genomic_DNA"/>
</dbReference>
<sequence length="93" mass="10857">MQKQMAVSTGMKSSLSCLLVKRTLYKKTKKKIKNLEIECGVNQKFFHQQNRMNMNGINNPSETALKLYFNNYDVSRCLKKTEVFTVTRKTTKE</sequence>
<proteinExistence type="predicted"/>
<dbReference type="AlphaFoldDB" id="A0A643BZQ5"/>
<protein>
    <submittedName>
        <fullName evidence="1">Uncharacterized protein</fullName>
    </submittedName>
</protein>
<evidence type="ECO:0000313" key="2">
    <source>
        <dbReference type="Proteomes" id="UP000437017"/>
    </source>
</evidence>
<reference evidence="1 2" key="1">
    <citation type="journal article" date="2019" name="PLoS ONE">
        <title>Genomic analyses reveal an absence of contemporary introgressive admixture between fin whales and blue whales, despite known hybrids.</title>
        <authorList>
            <person name="Westbury M.V."/>
            <person name="Petersen B."/>
            <person name="Lorenzen E.D."/>
        </authorList>
    </citation>
    <scope>NUCLEOTIDE SEQUENCE [LARGE SCALE GENOMIC DNA]</scope>
    <source>
        <strain evidence="1">FinWhale-01</strain>
    </source>
</reference>